<reference evidence="1" key="1">
    <citation type="submission" date="2018-02" db="EMBL/GenBank/DDBJ databases">
        <title>Rhizophora mucronata_Transcriptome.</title>
        <authorList>
            <person name="Meera S.P."/>
            <person name="Sreeshan A."/>
            <person name="Augustine A."/>
        </authorList>
    </citation>
    <scope>NUCLEOTIDE SEQUENCE</scope>
    <source>
        <tissue evidence="1">Leaf</tissue>
    </source>
</reference>
<sequence>MNLVGLMISIVEQDLLGELVPLVMAELAQLSCSSC</sequence>
<dbReference type="EMBL" id="GGEC01001688">
    <property type="protein sequence ID" value="MBW82171.1"/>
    <property type="molecule type" value="Transcribed_RNA"/>
</dbReference>
<proteinExistence type="predicted"/>
<accession>A0A2P2ILS9</accession>
<organism evidence="1">
    <name type="scientific">Rhizophora mucronata</name>
    <name type="common">Asiatic mangrove</name>
    <dbReference type="NCBI Taxonomy" id="61149"/>
    <lineage>
        <taxon>Eukaryota</taxon>
        <taxon>Viridiplantae</taxon>
        <taxon>Streptophyta</taxon>
        <taxon>Embryophyta</taxon>
        <taxon>Tracheophyta</taxon>
        <taxon>Spermatophyta</taxon>
        <taxon>Magnoliopsida</taxon>
        <taxon>eudicotyledons</taxon>
        <taxon>Gunneridae</taxon>
        <taxon>Pentapetalae</taxon>
        <taxon>rosids</taxon>
        <taxon>fabids</taxon>
        <taxon>Malpighiales</taxon>
        <taxon>Rhizophoraceae</taxon>
        <taxon>Rhizophora</taxon>
    </lineage>
</organism>
<evidence type="ECO:0000313" key="1">
    <source>
        <dbReference type="EMBL" id="MBW82171.1"/>
    </source>
</evidence>
<protein>
    <submittedName>
        <fullName evidence="1">Uncharacterized protein</fullName>
    </submittedName>
</protein>
<dbReference type="AlphaFoldDB" id="A0A2P2ILS9"/>
<name>A0A2P2ILS9_RHIMU</name>